<evidence type="ECO:0000256" key="1">
    <source>
        <dbReference type="SAM" id="MobiDB-lite"/>
    </source>
</evidence>
<feature type="region of interest" description="Disordered" evidence="1">
    <location>
        <begin position="83"/>
        <end position="107"/>
    </location>
</feature>
<evidence type="ECO:0000313" key="2">
    <source>
        <dbReference type="EMBL" id="CAG9540687.1"/>
    </source>
</evidence>
<protein>
    <submittedName>
        <fullName evidence="2">Uncharacterized protein</fullName>
    </submittedName>
</protein>
<sequence>DARAVSEIAEESRRKQRRHHSVQEPSSVRIPSIDDPDNPRLFSKNSSTSFTKAVKPERSGMDFVNIKETVSDKKYSRWCGLLASSPPAGSNRLPSKKPPKRRMSTFL</sequence>
<feature type="region of interest" description="Disordered" evidence="1">
    <location>
        <begin position="1"/>
        <end position="49"/>
    </location>
</feature>
<gene>
    <name evidence="2" type="ORF">CJOHNSTONI_LOCUS10175</name>
</gene>
<feature type="non-terminal residue" evidence="2">
    <location>
        <position position="107"/>
    </location>
</feature>
<keyword evidence="3" id="KW-1185">Reference proteome</keyword>
<comment type="caution">
    <text evidence="2">The sequence shown here is derived from an EMBL/GenBank/DDBJ whole genome shotgun (WGS) entry which is preliminary data.</text>
</comment>
<dbReference type="EMBL" id="CAKAEH010001995">
    <property type="protein sequence ID" value="CAG9540687.1"/>
    <property type="molecule type" value="Genomic_DNA"/>
</dbReference>
<organism evidence="2 3">
    <name type="scientific">Cercopithifilaria johnstoni</name>
    <dbReference type="NCBI Taxonomy" id="2874296"/>
    <lineage>
        <taxon>Eukaryota</taxon>
        <taxon>Metazoa</taxon>
        <taxon>Ecdysozoa</taxon>
        <taxon>Nematoda</taxon>
        <taxon>Chromadorea</taxon>
        <taxon>Rhabditida</taxon>
        <taxon>Spirurina</taxon>
        <taxon>Spiruromorpha</taxon>
        <taxon>Filarioidea</taxon>
        <taxon>Onchocercidae</taxon>
        <taxon>Cercopithifilaria</taxon>
    </lineage>
</organism>
<proteinExistence type="predicted"/>
<accession>A0A8J2PYW2</accession>
<reference evidence="2" key="1">
    <citation type="submission" date="2021-09" db="EMBL/GenBank/DDBJ databases">
        <authorList>
            <consortium name="Pathogen Informatics"/>
        </authorList>
    </citation>
    <scope>NUCLEOTIDE SEQUENCE</scope>
</reference>
<dbReference type="AlphaFoldDB" id="A0A8J2PYW2"/>
<feature type="compositionally biased region" description="Basic residues" evidence="1">
    <location>
        <begin position="94"/>
        <end position="107"/>
    </location>
</feature>
<dbReference type="Proteomes" id="UP000746747">
    <property type="component" value="Unassembled WGS sequence"/>
</dbReference>
<dbReference type="OrthoDB" id="5839128at2759"/>
<name>A0A8J2PYW2_9BILA</name>
<evidence type="ECO:0000313" key="3">
    <source>
        <dbReference type="Proteomes" id="UP000746747"/>
    </source>
</evidence>